<dbReference type="InterPro" id="IPR035437">
    <property type="entry name" value="SNase_OB-fold_sf"/>
</dbReference>
<feature type="domain" description="TNase-like" evidence="5">
    <location>
        <begin position="41"/>
        <end position="174"/>
    </location>
</feature>
<evidence type="ECO:0000256" key="1">
    <source>
        <dbReference type="ARBA" id="ARBA00022722"/>
    </source>
</evidence>
<dbReference type="PROSITE" id="PS50830">
    <property type="entry name" value="TNASE_3"/>
    <property type="match status" value="1"/>
</dbReference>
<dbReference type="PANTHER" id="PTHR12302">
    <property type="entry name" value="EBNA2 BINDING PROTEIN P100"/>
    <property type="match status" value="1"/>
</dbReference>
<evidence type="ECO:0000313" key="7">
    <source>
        <dbReference type="Proteomes" id="UP001603013"/>
    </source>
</evidence>
<dbReference type="EMBL" id="JBIBSM010000026">
    <property type="protein sequence ID" value="MFF8280829.1"/>
    <property type="molecule type" value="Genomic_DNA"/>
</dbReference>
<dbReference type="Gene3D" id="2.40.50.90">
    <property type="match status" value="1"/>
</dbReference>
<keyword evidence="4" id="KW-0732">Signal</keyword>
<gene>
    <name evidence="6" type="ORF">ACF05T_33010</name>
</gene>
<feature type="signal peptide" evidence="4">
    <location>
        <begin position="1"/>
        <end position="40"/>
    </location>
</feature>
<keyword evidence="1" id="KW-0540">Nuclease</keyword>
<dbReference type="Pfam" id="PF00565">
    <property type="entry name" value="SNase"/>
    <property type="match status" value="1"/>
</dbReference>
<feature type="chain" id="PRO_5045616454" evidence="4">
    <location>
        <begin position="41"/>
        <end position="178"/>
    </location>
</feature>
<evidence type="ECO:0000259" key="5">
    <source>
        <dbReference type="PROSITE" id="PS50830"/>
    </source>
</evidence>
<keyword evidence="3" id="KW-0378">Hydrolase</keyword>
<dbReference type="InterPro" id="IPR016071">
    <property type="entry name" value="Staphylococal_nuclease_OB-fold"/>
</dbReference>
<name>A0ABW6YLT6_9ACTN</name>
<dbReference type="PANTHER" id="PTHR12302:SF3">
    <property type="entry name" value="SERINE_THREONINE-PROTEIN KINASE 31"/>
    <property type="match status" value="1"/>
</dbReference>
<sequence>MRLPTRPSTQRSSSSWTPVPASVTALLSLGVLAPAAPAQAAPPGPVVIRVVDGDTVEVRGTGRIVPAGVVARVRLLEIDTPERGACYSREATARTTELLPPGSTLRTEADVELKDRYGRFLLYVWNERGDFVNESLVRGGHARSVLFEPNDKHWKTMTEAEAAARQTGAGLWSSCPTA</sequence>
<evidence type="ECO:0000256" key="3">
    <source>
        <dbReference type="ARBA" id="ARBA00022801"/>
    </source>
</evidence>
<dbReference type="SMART" id="SM00318">
    <property type="entry name" value="SNc"/>
    <property type="match status" value="1"/>
</dbReference>
<dbReference type="Proteomes" id="UP001603013">
    <property type="component" value="Unassembled WGS sequence"/>
</dbReference>
<evidence type="ECO:0000256" key="2">
    <source>
        <dbReference type="ARBA" id="ARBA00022759"/>
    </source>
</evidence>
<protein>
    <submittedName>
        <fullName evidence="6">Thermonuclease family protein</fullName>
    </submittedName>
</protein>
<keyword evidence="7" id="KW-1185">Reference proteome</keyword>
<dbReference type="SUPFAM" id="SSF50199">
    <property type="entry name" value="Staphylococcal nuclease"/>
    <property type="match status" value="1"/>
</dbReference>
<reference evidence="6 7" key="1">
    <citation type="submission" date="2024-10" db="EMBL/GenBank/DDBJ databases">
        <title>The Natural Products Discovery Center: Release of the First 8490 Sequenced Strains for Exploring Actinobacteria Biosynthetic Diversity.</title>
        <authorList>
            <person name="Kalkreuter E."/>
            <person name="Kautsar S.A."/>
            <person name="Yang D."/>
            <person name="Bader C.D."/>
            <person name="Teijaro C.N."/>
            <person name="Fluegel L."/>
            <person name="Davis C.M."/>
            <person name="Simpson J.R."/>
            <person name="Lauterbach L."/>
            <person name="Steele A.D."/>
            <person name="Gui C."/>
            <person name="Meng S."/>
            <person name="Li G."/>
            <person name="Viehrig K."/>
            <person name="Ye F."/>
            <person name="Su P."/>
            <person name="Kiefer A.F."/>
            <person name="Nichols A."/>
            <person name="Cepeda A.J."/>
            <person name="Yan W."/>
            <person name="Fan B."/>
            <person name="Jiang Y."/>
            <person name="Adhikari A."/>
            <person name="Zheng C.-J."/>
            <person name="Schuster L."/>
            <person name="Cowan T.M."/>
            <person name="Smanski M.J."/>
            <person name="Chevrette M.G."/>
            <person name="De Carvalho L.P.S."/>
            <person name="Shen B."/>
        </authorList>
    </citation>
    <scope>NUCLEOTIDE SEQUENCE [LARGE SCALE GENOMIC DNA]</scope>
    <source>
        <strain evidence="6 7">NPDC015755</strain>
    </source>
</reference>
<evidence type="ECO:0000256" key="4">
    <source>
        <dbReference type="SAM" id="SignalP"/>
    </source>
</evidence>
<organism evidence="6 7">
    <name type="scientific">Streptomyces lateritius</name>
    <dbReference type="NCBI Taxonomy" id="67313"/>
    <lineage>
        <taxon>Bacteria</taxon>
        <taxon>Bacillati</taxon>
        <taxon>Actinomycetota</taxon>
        <taxon>Actinomycetes</taxon>
        <taxon>Kitasatosporales</taxon>
        <taxon>Streptomycetaceae</taxon>
        <taxon>Streptomyces</taxon>
    </lineage>
</organism>
<proteinExistence type="predicted"/>
<keyword evidence="2" id="KW-0255">Endonuclease</keyword>
<accession>A0ABW6YLT6</accession>
<evidence type="ECO:0000313" key="6">
    <source>
        <dbReference type="EMBL" id="MFF8280829.1"/>
    </source>
</evidence>
<comment type="caution">
    <text evidence="6">The sequence shown here is derived from an EMBL/GenBank/DDBJ whole genome shotgun (WGS) entry which is preliminary data.</text>
</comment>
<dbReference type="RefSeq" id="WP_391937609.1">
    <property type="nucleotide sequence ID" value="NZ_JBIBSM010000026.1"/>
</dbReference>